<reference evidence="11 12" key="1">
    <citation type="submission" date="2023-07" db="EMBL/GenBank/DDBJ databases">
        <title>Genomic Encyclopedia of Type Strains, Phase IV (KMG-IV): sequencing the most valuable type-strain genomes for metagenomic binning, comparative biology and taxonomic classification.</title>
        <authorList>
            <person name="Goeker M."/>
        </authorList>
    </citation>
    <scope>NUCLEOTIDE SEQUENCE [LARGE SCALE GENOMIC DNA]</scope>
    <source>
        <strain evidence="11 12">DSM 16980</strain>
    </source>
</reference>
<keyword evidence="3" id="KW-0812">Transmembrane</keyword>
<dbReference type="InterPro" id="IPR001296">
    <property type="entry name" value="Glyco_trans_1"/>
</dbReference>
<dbReference type="Pfam" id="PF16317">
    <property type="entry name" value="Glyco_hydro_99"/>
    <property type="match status" value="1"/>
</dbReference>
<organism evidence="11 12">
    <name type="scientific">Pectinatus haikarae</name>
    <dbReference type="NCBI Taxonomy" id="349096"/>
    <lineage>
        <taxon>Bacteria</taxon>
        <taxon>Bacillati</taxon>
        <taxon>Bacillota</taxon>
        <taxon>Negativicutes</taxon>
        <taxon>Selenomonadales</taxon>
        <taxon>Selenomonadaceae</taxon>
        <taxon>Pectinatus</taxon>
    </lineage>
</organism>
<accession>A0ABT9YBG5</accession>
<dbReference type="Proteomes" id="UP001239167">
    <property type="component" value="Unassembled WGS sequence"/>
</dbReference>
<evidence type="ECO:0000313" key="12">
    <source>
        <dbReference type="Proteomes" id="UP001239167"/>
    </source>
</evidence>
<dbReference type="Pfam" id="PF13439">
    <property type="entry name" value="Glyco_transf_4"/>
    <property type="match status" value="1"/>
</dbReference>
<dbReference type="SUPFAM" id="SSF53756">
    <property type="entry name" value="UDP-Glycosyltransferase/glycogen phosphorylase"/>
    <property type="match status" value="1"/>
</dbReference>
<dbReference type="Pfam" id="PF00534">
    <property type="entry name" value="Glycos_transf_1"/>
    <property type="match status" value="1"/>
</dbReference>
<evidence type="ECO:0000256" key="3">
    <source>
        <dbReference type="ARBA" id="ARBA00022692"/>
    </source>
</evidence>
<evidence type="ECO:0000256" key="2">
    <source>
        <dbReference type="ARBA" id="ARBA00022679"/>
    </source>
</evidence>
<comment type="subcellular location">
    <subcellularLocation>
        <location evidence="1">Golgi apparatus membrane</location>
        <topology evidence="1">Single-pass type II membrane protein</topology>
    </subcellularLocation>
</comment>
<name>A0ABT9YBG5_9FIRM</name>
<dbReference type="InterPro" id="IPR026071">
    <property type="entry name" value="Glyco_Hydrolase_99"/>
</dbReference>
<dbReference type="EMBL" id="JAUSUE010000033">
    <property type="protein sequence ID" value="MDQ0205189.1"/>
    <property type="molecule type" value="Genomic_DNA"/>
</dbReference>
<keyword evidence="2" id="KW-0808">Transferase</keyword>
<evidence type="ECO:0000256" key="8">
    <source>
        <dbReference type="ARBA" id="ARBA00023136"/>
    </source>
</evidence>
<keyword evidence="6" id="KW-1133">Transmembrane helix</keyword>
<keyword evidence="4" id="KW-0378">Hydrolase</keyword>
<evidence type="ECO:0000259" key="10">
    <source>
        <dbReference type="Pfam" id="PF13439"/>
    </source>
</evidence>
<evidence type="ECO:0000259" key="9">
    <source>
        <dbReference type="Pfam" id="PF00534"/>
    </source>
</evidence>
<keyword evidence="8" id="KW-0472">Membrane</keyword>
<feature type="domain" description="Glycosyltransferase subfamily 4-like N-terminal" evidence="10">
    <location>
        <begin position="13"/>
        <end position="200"/>
    </location>
</feature>
<evidence type="ECO:0000256" key="7">
    <source>
        <dbReference type="ARBA" id="ARBA00023034"/>
    </source>
</evidence>
<dbReference type="CDD" id="cd03801">
    <property type="entry name" value="GT4_PimA-like"/>
    <property type="match status" value="1"/>
</dbReference>
<comment type="caution">
    <text evidence="11">The sequence shown here is derived from an EMBL/GenBank/DDBJ whole genome shotgun (WGS) entry which is preliminary data.</text>
</comment>
<proteinExistence type="predicted"/>
<keyword evidence="5" id="KW-0735">Signal-anchor</keyword>
<feature type="domain" description="Glycosyl transferase family 1" evidence="9">
    <location>
        <begin position="206"/>
        <end position="357"/>
    </location>
</feature>
<protein>
    <submittedName>
        <fullName evidence="11">Glycosyltransferase involved in cell wall biosynthesis</fullName>
    </submittedName>
</protein>
<dbReference type="RefSeq" id="WP_307225401.1">
    <property type="nucleotide sequence ID" value="NZ_CP116940.1"/>
</dbReference>
<dbReference type="Gene3D" id="3.20.20.80">
    <property type="entry name" value="Glycosidases"/>
    <property type="match status" value="1"/>
</dbReference>
<dbReference type="Gene3D" id="3.40.50.2000">
    <property type="entry name" value="Glycogen Phosphorylase B"/>
    <property type="match status" value="2"/>
</dbReference>
<keyword evidence="7" id="KW-0333">Golgi apparatus</keyword>
<dbReference type="PANTHER" id="PTHR46401:SF2">
    <property type="entry name" value="GLYCOSYLTRANSFERASE WBBK-RELATED"/>
    <property type="match status" value="1"/>
</dbReference>
<evidence type="ECO:0000256" key="5">
    <source>
        <dbReference type="ARBA" id="ARBA00022968"/>
    </source>
</evidence>
<dbReference type="InterPro" id="IPR028098">
    <property type="entry name" value="Glyco_trans_4-like_N"/>
</dbReference>
<keyword evidence="12" id="KW-1185">Reference proteome</keyword>
<evidence type="ECO:0000256" key="4">
    <source>
        <dbReference type="ARBA" id="ARBA00022801"/>
    </source>
</evidence>
<dbReference type="PANTHER" id="PTHR46401">
    <property type="entry name" value="GLYCOSYLTRANSFERASE WBBK-RELATED"/>
    <property type="match status" value="1"/>
</dbReference>
<sequence length="704" mass="81251">MDIGIVIPELKKYGGAEKLLIECLRRWQYEHNITVYAIAFNEKLLHEHHVTKIKKKILTSYFDGKHSMLLNSILLPKIWEKEIGRHEIYHTHLWPMHLLNLHPVVWYPHEPLRVINDLKYEQPVAMTALETSRNIHTYPKTTYDAVDIKAYMAYQAVIAAFDKIGKPDKIIANSKYTAGYLNRVYGVDNVGVVYPGINKEDFFYQPPDENIILCVNQLWPHKRVNLIIEAMQYVENSQLYIVGKGPEEKNLKEQAKELGLSDRVFFMGSVSNEELAILYARALCLAFASVREPFGIVALEAMAAGKPLIAVNEGGYCEAVDNSCAFLIDAMPQAFAEKINYLIDNKDVATKMGLAGKAKLDNFTWQKTADGIMDEIKRVYADKVSKQMELQDESLLVGIEYYVWYGKGFGASHWNDNKQTGVVTQKPLLGYYSSDSGEIIRRHLTMLEKSGIDYVSVNIHIDERGIDVYQYNVVERILDIMADDNYKIKLCLQICPFTTSSEKLLNSIKKLIEKFLQYKSYQQYKNKPLMYIFWTGSLDGDYDLLNKIRHLLSNVLVIASSLRLYNKTDEYNKTYGLFDGWSLFSPLEVANDDEKRKILIKDTYQQYEAGNKQIKVFTCSPGYDDRGLEDPGREKNHLRYIDRKNGDIFRDMLQMALECYPTPDIIKISTFNEYHENTHTEPTVAEGDLYIKLLRKYISKLKRK</sequence>
<evidence type="ECO:0000256" key="6">
    <source>
        <dbReference type="ARBA" id="ARBA00022989"/>
    </source>
</evidence>
<evidence type="ECO:0000256" key="1">
    <source>
        <dbReference type="ARBA" id="ARBA00004323"/>
    </source>
</evidence>
<gene>
    <name evidence="11" type="ORF">J2S01_002934</name>
</gene>
<evidence type="ECO:0000313" key="11">
    <source>
        <dbReference type="EMBL" id="MDQ0205189.1"/>
    </source>
</evidence>